<evidence type="ECO:0000313" key="9">
    <source>
        <dbReference type="Proteomes" id="UP000799772"/>
    </source>
</evidence>
<comment type="caution">
    <text evidence="8">The sequence shown here is derived from an EMBL/GenBank/DDBJ whole genome shotgun (WGS) entry which is preliminary data.</text>
</comment>
<dbReference type="EMBL" id="ML978123">
    <property type="protein sequence ID" value="KAF2101717.1"/>
    <property type="molecule type" value="Genomic_DNA"/>
</dbReference>
<dbReference type="CDD" id="cd12148">
    <property type="entry name" value="fungal_TF_MHR"/>
    <property type="match status" value="1"/>
</dbReference>
<sequence>MANTRYLHRVKACIECRQQKVGFLYTIKTKAEMQRQIDELRASVEARAFHGTPTNEDPSPTICTQGESPQPSDFIANENIPQGPRIPIQGQGEDAQPRPYDQQFPCRRRSLGGVEIEPQKIADCCALFFKHYHPSVPIIDPGYDPDQYYSYSPLVFWVIVAIGSRRYESDPTILDRLSSPVISLALQMTAFTSQYIPIIQGLVLLCHWPFPIDTIYHDKSPVLAGAAMQLAIQNGLHMFSKRQDFTRNSLRPDQNEELFRAKLWTYCKFICQSTSCFSGLPPFLTPDAFDREHQHLRIIESLPPQVYWSQRLHKSLTNAIVTLMACTTAAEDDLDYHQMRAFIDLFDHEIQDTGDRAKEYLQAWYVAIARLYVRVFEFYSQVDEKTPERLIQLDSVARSVVELISAADKRDDFVLYSSHIVYRSLSLAGSTLLRLARCELNLPIDLTSLEVLYFECMRLLKKRSLQNDDLDARGASLLTQLWRSQRVFRQQDGTINSLRVRLRNRGPMSVNYDCYWYWVVEFRGQSDPYSTNKGQAPAQEASGEHEDTPLAQGSALDFDLSGNLDQLLLPPFSQMDGWIPPWEWSAEFGIPP</sequence>
<dbReference type="OrthoDB" id="3163292at2759"/>
<dbReference type="GO" id="GO:0000981">
    <property type="term" value="F:DNA-binding transcription factor activity, RNA polymerase II-specific"/>
    <property type="evidence" value="ECO:0007669"/>
    <property type="project" value="TreeGrafter"/>
</dbReference>
<dbReference type="InterPro" id="IPR007219">
    <property type="entry name" value="XnlR_reg_dom"/>
</dbReference>
<keyword evidence="4" id="KW-0804">Transcription</keyword>
<comment type="subcellular location">
    <subcellularLocation>
        <location evidence="1">Nucleus</location>
    </subcellularLocation>
</comment>
<keyword evidence="3" id="KW-0238">DNA-binding</keyword>
<protein>
    <recommendedName>
        <fullName evidence="7">Xylanolytic transcriptional activator regulatory domain-containing protein</fullName>
    </recommendedName>
</protein>
<dbReference type="GO" id="GO:0006351">
    <property type="term" value="P:DNA-templated transcription"/>
    <property type="evidence" value="ECO:0007669"/>
    <property type="project" value="InterPro"/>
</dbReference>
<reference evidence="8" key="1">
    <citation type="journal article" date="2020" name="Stud. Mycol.">
        <title>101 Dothideomycetes genomes: a test case for predicting lifestyles and emergence of pathogens.</title>
        <authorList>
            <person name="Haridas S."/>
            <person name="Albert R."/>
            <person name="Binder M."/>
            <person name="Bloem J."/>
            <person name="Labutti K."/>
            <person name="Salamov A."/>
            <person name="Andreopoulos B."/>
            <person name="Baker S."/>
            <person name="Barry K."/>
            <person name="Bills G."/>
            <person name="Bluhm B."/>
            <person name="Cannon C."/>
            <person name="Castanera R."/>
            <person name="Culley D."/>
            <person name="Daum C."/>
            <person name="Ezra D."/>
            <person name="Gonzalez J."/>
            <person name="Henrissat B."/>
            <person name="Kuo A."/>
            <person name="Liang C."/>
            <person name="Lipzen A."/>
            <person name="Lutzoni F."/>
            <person name="Magnuson J."/>
            <person name="Mondo S."/>
            <person name="Nolan M."/>
            <person name="Ohm R."/>
            <person name="Pangilinan J."/>
            <person name="Park H.-J."/>
            <person name="Ramirez L."/>
            <person name="Alfaro M."/>
            <person name="Sun H."/>
            <person name="Tritt A."/>
            <person name="Yoshinaga Y."/>
            <person name="Zwiers L.-H."/>
            <person name="Turgeon B."/>
            <person name="Goodwin S."/>
            <person name="Spatafora J."/>
            <person name="Crous P."/>
            <person name="Grigoriev I."/>
        </authorList>
    </citation>
    <scope>NUCLEOTIDE SEQUENCE</scope>
    <source>
        <strain evidence="8">CBS 133067</strain>
    </source>
</reference>
<dbReference type="GO" id="GO:0008270">
    <property type="term" value="F:zinc ion binding"/>
    <property type="evidence" value="ECO:0007669"/>
    <property type="project" value="InterPro"/>
</dbReference>
<evidence type="ECO:0000259" key="7">
    <source>
        <dbReference type="Pfam" id="PF04082"/>
    </source>
</evidence>
<dbReference type="Pfam" id="PF04082">
    <property type="entry name" value="Fungal_trans"/>
    <property type="match status" value="1"/>
</dbReference>
<evidence type="ECO:0000256" key="6">
    <source>
        <dbReference type="SAM" id="MobiDB-lite"/>
    </source>
</evidence>
<proteinExistence type="predicted"/>
<evidence type="ECO:0000256" key="2">
    <source>
        <dbReference type="ARBA" id="ARBA00023015"/>
    </source>
</evidence>
<keyword evidence="9" id="KW-1185">Reference proteome</keyword>
<keyword evidence="5" id="KW-0539">Nucleus</keyword>
<evidence type="ECO:0000256" key="1">
    <source>
        <dbReference type="ARBA" id="ARBA00004123"/>
    </source>
</evidence>
<evidence type="ECO:0000256" key="4">
    <source>
        <dbReference type="ARBA" id="ARBA00023163"/>
    </source>
</evidence>
<name>A0A9P4INL8_9PEZI</name>
<dbReference type="PANTHER" id="PTHR31845:SF21">
    <property type="entry name" value="REGULATORY PROTEIN LEU3"/>
    <property type="match status" value="1"/>
</dbReference>
<feature type="region of interest" description="Disordered" evidence="6">
    <location>
        <begin position="529"/>
        <end position="550"/>
    </location>
</feature>
<evidence type="ECO:0000256" key="3">
    <source>
        <dbReference type="ARBA" id="ARBA00023125"/>
    </source>
</evidence>
<dbReference type="InterPro" id="IPR051089">
    <property type="entry name" value="prtT"/>
</dbReference>
<feature type="domain" description="Xylanolytic transcriptional activator regulatory" evidence="7">
    <location>
        <begin position="127"/>
        <end position="267"/>
    </location>
</feature>
<dbReference type="Proteomes" id="UP000799772">
    <property type="component" value="Unassembled WGS sequence"/>
</dbReference>
<gene>
    <name evidence="8" type="ORF">NA57DRAFT_73154</name>
</gene>
<evidence type="ECO:0000256" key="5">
    <source>
        <dbReference type="ARBA" id="ARBA00023242"/>
    </source>
</evidence>
<organism evidence="8 9">
    <name type="scientific">Rhizodiscina lignyota</name>
    <dbReference type="NCBI Taxonomy" id="1504668"/>
    <lineage>
        <taxon>Eukaryota</taxon>
        <taxon>Fungi</taxon>
        <taxon>Dikarya</taxon>
        <taxon>Ascomycota</taxon>
        <taxon>Pezizomycotina</taxon>
        <taxon>Dothideomycetes</taxon>
        <taxon>Pleosporomycetidae</taxon>
        <taxon>Aulographales</taxon>
        <taxon>Rhizodiscinaceae</taxon>
        <taxon>Rhizodiscina</taxon>
    </lineage>
</organism>
<accession>A0A9P4INL8</accession>
<dbReference type="AlphaFoldDB" id="A0A9P4INL8"/>
<evidence type="ECO:0000313" key="8">
    <source>
        <dbReference type="EMBL" id="KAF2101717.1"/>
    </source>
</evidence>
<keyword evidence="2" id="KW-0805">Transcription regulation</keyword>
<dbReference type="GO" id="GO:0000976">
    <property type="term" value="F:transcription cis-regulatory region binding"/>
    <property type="evidence" value="ECO:0007669"/>
    <property type="project" value="TreeGrafter"/>
</dbReference>
<dbReference type="GO" id="GO:0005634">
    <property type="term" value="C:nucleus"/>
    <property type="evidence" value="ECO:0007669"/>
    <property type="project" value="UniProtKB-SubCell"/>
</dbReference>
<dbReference type="PANTHER" id="PTHR31845">
    <property type="entry name" value="FINGER DOMAIN PROTEIN, PUTATIVE-RELATED"/>
    <property type="match status" value="1"/>
</dbReference>